<sequence length="132" mass="15308">MWSISLETWKAFNASCTALRAFNWSVVPFGDPFFRIFGEYVKPQLTSLSLSANMKWWYESYLRHFTASVVRVDRYDRHPGYGNSATSPGDALRACPALTKLYIEIDHCANEEGEERYVDPFVYRDEFWEAAA</sequence>
<dbReference type="AlphaFoldDB" id="G4ZSK6"/>
<protein>
    <submittedName>
        <fullName evidence="1">Uncharacterized protein</fullName>
    </submittedName>
</protein>
<dbReference type="OMA" id="IDHCANE"/>
<dbReference type="EMBL" id="JH159156">
    <property type="protein sequence ID" value="EGZ14228.1"/>
    <property type="molecule type" value="Genomic_DNA"/>
</dbReference>
<evidence type="ECO:0000313" key="2">
    <source>
        <dbReference type="Proteomes" id="UP000002640"/>
    </source>
</evidence>
<accession>G4ZSK6</accession>
<name>G4ZSK6_PHYSP</name>
<dbReference type="RefSeq" id="XP_009531657.1">
    <property type="nucleotide sequence ID" value="XM_009533362.1"/>
</dbReference>
<dbReference type="KEGG" id="psoj:PHYSODRAFT_512175"/>
<organism evidence="1 2">
    <name type="scientific">Phytophthora sojae (strain P6497)</name>
    <name type="common">Soybean stem and root rot agent</name>
    <name type="synonym">Phytophthora megasperma f. sp. glycines</name>
    <dbReference type="NCBI Taxonomy" id="1094619"/>
    <lineage>
        <taxon>Eukaryota</taxon>
        <taxon>Sar</taxon>
        <taxon>Stramenopiles</taxon>
        <taxon>Oomycota</taxon>
        <taxon>Peronosporomycetes</taxon>
        <taxon>Peronosporales</taxon>
        <taxon>Peronosporaceae</taxon>
        <taxon>Phytophthora</taxon>
    </lineage>
</organism>
<dbReference type="InParanoid" id="G4ZSK6"/>
<reference evidence="1 2" key="1">
    <citation type="journal article" date="2006" name="Science">
        <title>Phytophthora genome sequences uncover evolutionary origins and mechanisms of pathogenesis.</title>
        <authorList>
            <person name="Tyler B.M."/>
            <person name="Tripathy S."/>
            <person name="Zhang X."/>
            <person name="Dehal P."/>
            <person name="Jiang R.H."/>
            <person name="Aerts A."/>
            <person name="Arredondo F.D."/>
            <person name="Baxter L."/>
            <person name="Bensasson D."/>
            <person name="Beynon J.L."/>
            <person name="Chapman J."/>
            <person name="Damasceno C.M."/>
            <person name="Dorrance A.E."/>
            <person name="Dou D."/>
            <person name="Dickerman A.W."/>
            <person name="Dubchak I.L."/>
            <person name="Garbelotto M."/>
            <person name="Gijzen M."/>
            <person name="Gordon S.G."/>
            <person name="Govers F."/>
            <person name="Grunwald N.J."/>
            <person name="Huang W."/>
            <person name="Ivors K.L."/>
            <person name="Jones R.W."/>
            <person name="Kamoun S."/>
            <person name="Krampis K."/>
            <person name="Lamour K.H."/>
            <person name="Lee M.K."/>
            <person name="McDonald W.H."/>
            <person name="Medina M."/>
            <person name="Meijer H.J."/>
            <person name="Nordberg E.K."/>
            <person name="Maclean D.J."/>
            <person name="Ospina-Giraldo M.D."/>
            <person name="Morris P.F."/>
            <person name="Phuntumart V."/>
            <person name="Putnam N.H."/>
            <person name="Rash S."/>
            <person name="Rose J.K."/>
            <person name="Sakihama Y."/>
            <person name="Salamov A.A."/>
            <person name="Savidor A."/>
            <person name="Scheuring C.F."/>
            <person name="Smith B.M."/>
            <person name="Sobral B.W."/>
            <person name="Terry A."/>
            <person name="Torto-Alalibo T.A."/>
            <person name="Win J."/>
            <person name="Xu Z."/>
            <person name="Zhang H."/>
            <person name="Grigoriev I.V."/>
            <person name="Rokhsar D.S."/>
            <person name="Boore J.L."/>
        </authorList>
    </citation>
    <scope>NUCLEOTIDE SEQUENCE [LARGE SCALE GENOMIC DNA]</scope>
    <source>
        <strain evidence="1 2">P6497</strain>
    </source>
</reference>
<proteinExistence type="predicted"/>
<dbReference type="Proteomes" id="UP000002640">
    <property type="component" value="Unassembled WGS sequence"/>
</dbReference>
<evidence type="ECO:0000313" key="1">
    <source>
        <dbReference type="EMBL" id="EGZ14228.1"/>
    </source>
</evidence>
<keyword evidence="2" id="KW-1185">Reference proteome</keyword>
<dbReference type="GeneID" id="20659329"/>
<gene>
    <name evidence="1" type="ORF">PHYSODRAFT_512175</name>
</gene>